<evidence type="ECO:0000256" key="1">
    <source>
        <dbReference type="ARBA" id="ARBA00000077"/>
    </source>
</evidence>
<feature type="binding site" evidence="12">
    <location>
        <position position="96"/>
    </location>
    <ligand>
        <name>a divalent metal cation</name>
        <dbReference type="ChEBI" id="CHEBI:60240"/>
    </ligand>
</feature>
<evidence type="ECO:0000313" key="16">
    <source>
        <dbReference type="EMBL" id="PWL08716.1"/>
    </source>
</evidence>
<keyword evidence="8 12" id="KW-0479">Metal-binding</keyword>
<dbReference type="PIRSF" id="PIRSF037748">
    <property type="entry name" value="RnhC"/>
    <property type="match status" value="1"/>
</dbReference>
<keyword evidence="10 12" id="KW-0378">Hydrolase</keyword>
<keyword evidence="17" id="KW-1185">Reference proteome</keyword>
<keyword evidence="6" id="KW-0963">Cytoplasm</keyword>
<dbReference type="CDD" id="cd06590">
    <property type="entry name" value="RNase_HII_bacteria_HIII_like"/>
    <property type="match status" value="1"/>
</dbReference>
<evidence type="ECO:0000313" key="17">
    <source>
        <dbReference type="Proteomes" id="UP000217528"/>
    </source>
</evidence>
<dbReference type="InterPro" id="IPR004641">
    <property type="entry name" value="RNase_HIII"/>
</dbReference>
<comment type="similarity">
    <text evidence="5">Belongs to the RNase HII family. RnhC subfamily.</text>
</comment>
<gene>
    <name evidence="16" type="primary">rnhC</name>
    <name evidence="15" type="ORF">ASJ82_07485</name>
    <name evidence="16" type="ORF">MSCUN_04290</name>
</gene>
<comment type="cofactor">
    <cofactor evidence="12">
        <name>Mn(2+)</name>
        <dbReference type="ChEBI" id="CHEBI:29035"/>
    </cofactor>
    <cofactor evidence="12">
        <name>Mg(2+)</name>
        <dbReference type="ChEBI" id="CHEBI:18420"/>
    </cofactor>
    <text evidence="12">Manganese or magnesium. Binds 1 divalent metal ion per monomer in the absence of substrate. May bind a second metal ion after substrate binding.</text>
</comment>
<dbReference type="EMBL" id="LMVN01000024">
    <property type="protein sequence ID" value="PAV06945.1"/>
    <property type="molecule type" value="Genomic_DNA"/>
</dbReference>
<dbReference type="PANTHER" id="PTHR10954:SF23">
    <property type="entry name" value="RIBONUCLEASE"/>
    <property type="match status" value="1"/>
</dbReference>
<evidence type="ECO:0000256" key="13">
    <source>
        <dbReference type="RuleBase" id="RU003515"/>
    </source>
</evidence>
<dbReference type="EMBL" id="LWMS01000010">
    <property type="protein sequence ID" value="PWL08716.1"/>
    <property type="molecule type" value="Genomic_DNA"/>
</dbReference>
<dbReference type="GO" id="GO:0046872">
    <property type="term" value="F:metal ion binding"/>
    <property type="evidence" value="ECO:0007669"/>
    <property type="project" value="UniProtKB-KW"/>
</dbReference>
<dbReference type="AlphaFoldDB" id="A0A2A2HC56"/>
<evidence type="ECO:0000313" key="15">
    <source>
        <dbReference type="EMBL" id="PAV06945.1"/>
    </source>
</evidence>
<feature type="binding site" evidence="12">
    <location>
        <position position="97"/>
    </location>
    <ligand>
        <name>a divalent metal cation</name>
        <dbReference type="ChEBI" id="CHEBI:60240"/>
    </ligand>
</feature>
<dbReference type="InterPro" id="IPR001352">
    <property type="entry name" value="RNase_HII/HIII"/>
</dbReference>
<dbReference type="EC" id="3.1.26.4" evidence="13"/>
<dbReference type="PANTHER" id="PTHR10954">
    <property type="entry name" value="RIBONUCLEASE H2 SUBUNIT A"/>
    <property type="match status" value="1"/>
</dbReference>
<evidence type="ECO:0000256" key="11">
    <source>
        <dbReference type="ARBA" id="ARBA00022842"/>
    </source>
</evidence>
<evidence type="ECO:0000256" key="10">
    <source>
        <dbReference type="ARBA" id="ARBA00022801"/>
    </source>
</evidence>
<feature type="binding site" evidence="12">
    <location>
        <position position="205"/>
    </location>
    <ligand>
        <name>a divalent metal cation</name>
        <dbReference type="ChEBI" id="CHEBI:60240"/>
    </ligand>
</feature>
<evidence type="ECO:0000256" key="12">
    <source>
        <dbReference type="PROSITE-ProRule" id="PRU01319"/>
    </source>
</evidence>
<dbReference type="GO" id="GO:0004523">
    <property type="term" value="F:RNA-DNA hybrid ribonuclease activity"/>
    <property type="evidence" value="ECO:0007669"/>
    <property type="project" value="UniProtKB-UniRule"/>
</dbReference>
<comment type="catalytic activity">
    <reaction evidence="1 12 13">
        <text>Endonucleolytic cleavage to 5'-phosphomonoester.</text>
        <dbReference type="EC" id="3.1.26.4"/>
    </reaction>
</comment>
<evidence type="ECO:0000256" key="5">
    <source>
        <dbReference type="ARBA" id="ARBA00008378"/>
    </source>
</evidence>
<dbReference type="Gene3D" id="3.30.420.10">
    <property type="entry name" value="Ribonuclease H-like superfamily/Ribonuclease H"/>
    <property type="match status" value="1"/>
</dbReference>
<proteinExistence type="inferred from homology"/>
<evidence type="ECO:0000256" key="3">
    <source>
        <dbReference type="ARBA" id="ARBA00004065"/>
    </source>
</evidence>
<reference evidence="16 18" key="1">
    <citation type="submission" date="2016-04" db="EMBL/GenBank/DDBJ databases">
        <title>Genome sequence of Methanosphaera cuniculi DSM 4103.</title>
        <authorList>
            <person name="Poehlein A."/>
            <person name="Seedorf H."/>
            <person name="Daniel R."/>
        </authorList>
    </citation>
    <scope>NUCLEOTIDE SEQUENCE [LARGE SCALE GENOMIC DNA]</scope>
    <source>
        <strain evidence="16 18">DSM 4103</strain>
    </source>
</reference>
<dbReference type="GO" id="GO:0003723">
    <property type="term" value="F:RNA binding"/>
    <property type="evidence" value="ECO:0007669"/>
    <property type="project" value="UniProtKB-UniRule"/>
</dbReference>
<feature type="domain" description="RNase H type-2" evidence="14">
    <location>
        <begin position="90"/>
        <end position="291"/>
    </location>
</feature>
<evidence type="ECO:0000256" key="4">
    <source>
        <dbReference type="ARBA" id="ARBA00004496"/>
    </source>
</evidence>
<evidence type="ECO:0000256" key="6">
    <source>
        <dbReference type="ARBA" id="ARBA00022490"/>
    </source>
</evidence>
<name>A0A2A2HC56_9EURY</name>
<keyword evidence="7 12" id="KW-0540">Nuclease</keyword>
<dbReference type="GO" id="GO:0006298">
    <property type="term" value="P:mismatch repair"/>
    <property type="evidence" value="ECO:0007669"/>
    <property type="project" value="TreeGrafter"/>
</dbReference>
<dbReference type="OrthoDB" id="117958at2157"/>
<dbReference type="Pfam" id="PF01351">
    <property type="entry name" value="RNase_HII"/>
    <property type="match status" value="1"/>
</dbReference>
<accession>A0A2A2HC56</accession>
<evidence type="ECO:0000259" key="14">
    <source>
        <dbReference type="PROSITE" id="PS51975"/>
    </source>
</evidence>
<organism evidence="15 17">
    <name type="scientific">Methanosphaera cuniculi</name>
    <dbReference type="NCBI Taxonomy" id="1077256"/>
    <lineage>
        <taxon>Archaea</taxon>
        <taxon>Methanobacteriati</taxon>
        <taxon>Methanobacteriota</taxon>
        <taxon>Methanomada group</taxon>
        <taxon>Methanobacteria</taxon>
        <taxon>Methanobacteriales</taxon>
        <taxon>Methanobacteriaceae</taxon>
        <taxon>Methanosphaera</taxon>
    </lineage>
</organism>
<evidence type="ECO:0000256" key="8">
    <source>
        <dbReference type="ARBA" id="ARBA00022723"/>
    </source>
</evidence>
<dbReference type="Proteomes" id="UP000217528">
    <property type="component" value="Unassembled WGS sequence"/>
</dbReference>
<dbReference type="InterPro" id="IPR036397">
    <property type="entry name" value="RNaseH_sf"/>
</dbReference>
<evidence type="ECO:0000256" key="9">
    <source>
        <dbReference type="ARBA" id="ARBA00022759"/>
    </source>
</evidence>
<dbReference type="Proteomes" id="UP000246004">
    <property type="component" value="Unassembled WGS sequence"/>
</dbReference>
<comment type="caution">
    <text evidence="15">The sequence shown here is derived from an EMBL/GenBank/DDBJ whole genome shotgun (WGS) entry which is preliminary data.</text>
</comment>
<evidence type="ECO:0000256" key="7">
    <source>
        <dbReference type="ARBA" id="ARBA00022722"/>
    </source>
</evidence>
<comment type="cofactor">
    <cofactor evidence="2">
        <name>Mg(2+)</name>
        <dbReference type="ChEBI" id="CHEBI:18420"/>
    </cofactor>
</comment>
<sequence>MKSVKLDDFEVERFMNITRNLHHEKPHQYEQVRIKDNGIVFILYNSKKLVYNENPQTVDLLSLIVNKKRTLCNKKQKTPNNSACNIQSYTYTIGSDETGKGEWFGPLVVCAVCTSQSENHKLQQLGVKDSKKLSLNQIIDLYHKIEKLGIKHEIIALKPFSYNKLYAKFKKDKKNLNHMLAYLHSKCITNLLKQLNTHDVVIIIDKFDSKKMNEYLKIDPEIKVIQESNGERYTPVATSSIIAKYHYEKILKEIEKRYNINTKKTKIEDIDKNILDKVAKTHFKNVQKYLK</sequence>
<dbReference type="GO" id="GO:0032299">
    <property type="term" value="C:ribonuclease H2 complex"/>
    <property type="evidence" value="ECO:0007669"/>
    <property type="project" value="TreeGrafter"/>
</dbReference>
<evidence type="ECO:0000256" key="2">
    <source>
        <dbReference type="ARBA" id="ARBA00001946"/>
    </source>
</evidence>
<protein>
    <recommendedName>
        <fullName evidence="13">Ribonuclease</fullName>
        <ecNumber evidence="13">3.1.26.4</ecNumber>
    </recommendedName>
</protein>
<keyword evidence="9 12" id="KW-0255">Endonuclease</keyword>
<evidence type="ECO:0000313" key="18">
    <source>
        <dbReference type="Proteomes" id="UP000246004"/>
    </source>
</evidence>
<dbReference type="RefSeq" id="WP_095609121.1">
    <property type="nucleotide sequence ID" value="NZ_LMVN01000024.1"/>
</dbReference>
<dbReference type="InterPro" id="IPR012337">
    <property type="entry name" value="RNaseH-like_sf"/>
</dbReference>
<dbReference type="SUPFAM" id="SSF53098">
    <property type="entry name" value="Ribonuclease H-like"/>
    <property type="match status" value="1"/>
</dbReference>
<dbReference type="GO" id="GO:0043137">
    <property type="term" value="P:DNA replication, removal of RNA primer"/>
    <property type="evidence" value="ECO:0007669"/>
    <property type="project" value="TreeGrafter"/>
</dbReference>
<dbReference type="GO" id="GO:0005737">
    <property type="term" value="C:cytoplasm"/>
    <property type="evidence" value="ECO:0007669"/>
    <property type="project" value="UniProtKB-SubCell"/>
</dbReference>
<reference evidence="15 17" key="2">
    <citation type="journal article" date="2017" name="BMC Genomics">
        <title>Genomic analysis of methanogenic archaea reveals a shift towards energy conservation.</title>
        <authorList>
            <person name="Gilmore S.P."/>
            <person name="Henske J.K."/>
            <person name="Sexton J.A."/>
            <person name="Solomon K.V."/>
            <person name="Seppala S."/>
            <person name="Yoo J.I."/>
            <person name="Huyett L.M."/>
            <person name="Pressman A."/>
            <person name="Cogan J.Z."/>
            <person name="Kivenson V."/>
            <person name="Peng X."/>
            <person name="Tan Y."/>
            <person name="Valentine D.L."/>
            <person name="O'Malley M.A."/>
        </authorList>
    </citation>
    <scope>NUCLEOTIDE SEQUENCE [LARGE SCALE GENOMIC DNA]</scope>
    <source>
        <strain evidence="15 17">1R-7</strain>
    </source>
</reference>
<comment type="function">
    <text evidence="3 13">Endonuclease that specifically degrades the RNA of RNA-DNA hybrids.</text>
</comment>
<comment type="subcellular location">
    <subcellularLocation>
        <location evidence="4">Cytoplasm</location>
    </subcellularLocation>
</comment>
<keyword evidence="11" id="KW-0460">Magnesium</keyword>
<dbReference type="InterPro" id="IPR024567">
    <property type="entry name" value="RNase_HII/HIII_dom"/>
</dbReference>
<dbReference type="PROSITE" id="PS51975">
    <property type="entry name" value="RNASE_H_2"/>
    <property type="match status" value="1"/>
</dbReference>